<protein>
    <submittedName>
        <fullName evidence="1">Uncharacterized protein</fullName>
    </submittedName>
</protein>
<gene>
    <name evidence="1" type="ORF">SADUNF_Sadunf09G0023300</name>
</gene>
<dbReference type="AlphaFoldDB" id="A0A835MQN0"/>
<organism evidence="1 2">
    <name type="scientific">Salix dunnii</name>
    <dbReference type="NCBI Taxonomy" id="1413687"/>
    <lineage>
        <taxon>Eukaryota</taxon>
        <taxon>Viridiplantae</taxon>
        <taxon>Streptophyta</taxon>
        <taxon>Embryophyta</taxon>
        <taxon>Tracheophyta</taxon>
        <taxon>Spermatophyta</taxon>
        <taxon>Magnoliopsida</taxon>
        <taxon>eudicotyledons</taxon>
        <taxon>Gunneridae</taxon>
        <taxon>Pentapetalae</taxon>
        <taxon>rosids</taxon>
        <taxon>fabids</taxon>
        <taxon>Malpighiales</taxon>
        <taxon>Salicaceae</taxon>
        <taxon>Saliceae</taxon>
        <taxon>Salix</taxon>
    </lineage>
</organism>
<sequence length="141" mass="15820">MSGFKFLIIHRLTASLLGNQRQNIILGVRLGWATTEESFEPHNRTVRKEKEICATQGIQCGCKNPKIIFCVVKWTKDAGEEATFYSHAAQRHHKPNPTPCASLICLIQTRIQPSSDVTLHAFAALSGQELVARKKWDANLH</sequence>
<comment type="caution">
    <text evidence="1">The sequence shown here is derived from an EMBL/GenBank/DDBJ whole genome shotgun (WGS) entry which is preliminary data.</text>
</comment>
<keyword evidence="2" id="KW-1185">Reference proteome</keyword>
<accession>A0A835MQN0</accession>
<evidence type="ECO:0000313" key="2">
    <source>
        <dbReference type="Proteomes" id="UP000657918"/>
    </source>
</evidence>
<evidence type="ECO:0000313" key="1">
    <source>
        <dbReference type="EMBL" id="KAF9675352.1"/>
    </source>
</evidence>
<proteinExistence type="predicted"/>
<reference evidence="1 2" key="1">
    <citation type="submission" date="2020-10" db="EMBL/GenBank/DDBJ databases">
        <title>Plant Genome Project.</title>
        <authorList>
            <person name="Zhang R.-G."/>
        </authorList>
    </citation>
    <scope>NUCLEOTIDE SEQUENCE [LARGE SCALE GENOMIC DNA]</scope>
    <source>
        <strain evidence="1">FAFU-HL-1</strain>
        <tissue evidence="1">Leaf</tissue>
    </source>
</reference>
<dbReference type="EMBL" id="JADGMS010000009">
    <property type="protein sequence ID" value="KAF9675352.1"/>
    <property type="molecule type" value="Genomic_DNA"/>
</dbReference>
<dbReference type="Proteomes" id="UP000657918">
    <property type="component" value="Unassembled WGS sequence"/>
</dbReference>
<name>A0A835MQN0_9ROSI</name>
<dbReference type="OrthoDB" id="10507737at2759"/>